<name>A0A9E7F630_9LILI</name>
<reference evidence="1" key="1">
    <citation type="submission" date="2022-05" db="EMBL/GenBank/DDBJ databases">
        <title>The Musa troglodytarum L. genome provides insights into the mechanism of non-climacteric behaviour and enrichment of carotenoids.</title>
        <authorList>
            <person name="Wang J."/>
        </authorList>
    </citation>
    <scope>NUCLEOTIDE SEQUENCE</scope>
    <source>
        <tissue evidence="1">Leaf</tissue>
    </source>
</reference>
<dbReference type="OrthoDB" id="62798at2759"/>
<dbReference type="AlphaFoldDB" id="A0A9E7F630"/>
<dbReference type="Proteomes" id="UP001055439">
    <property type="component" value="Chromosome 2"/>
</dbReference>
<organism evidence="1 2">
    <name type="scientific">Musa troglodytarum</name>
    <name type="common">fe'i banana</name>
    <dbReference type="NCBI Taxonomy" id="320322"/>
    <lineage>
        <taxon>Eukaryota</taxon>
        <taxon>Viridiplantae</taxon>
        <taxon>Streptophyta</taxon>
        <taxon>Embryophyta</taxon>
        <taxon>Tracheophyta</taxon>
        <taxon>Spermatophyta</taxon>
        <taxon>Magnoliopsida</taxon>
        <taxon>Liliopsida</taxon>
        <taxon>Zingiberales</taxon>
        <taxon>Musaceae</taxon>
        <taxon>Musa</taxon>
    </lineage>
</organism>
<proteinExistence type="predicted"/>
<keyword evidence="2" id="KW-1185">Reference proteome</keyword>
<dbReference type="EMBL" id="CP097504">
    <property type="protein sequence ID" value="URD90595.1"/>
    <property type="molecule type" value="Genomic_DNA"/>
</dbReference>
<gene>
    <name evidence="1" type="ORF">MUK42_28146</name>
</gene>
<evidence type="ECO:0000313" key="1">
    <source>
        <dbReference type="EMBL" id="URD90595.1"/>
    </source>
</evidence>
<protein>
    <submittedName>
        <fullName evidence="1">Type I inositol-1,4,5-trisphosphate 5-phosphatase</fullName>
    </submittedName>
</protein>
<evidence type="ECO:0000313" key="2">
    <source>
        <dbReference type="Proteomes" id="UP001055439"/>
    </source>
</evidence>
<sequence length="73" mass="8638">MAGHSYLRKNLGYFGSRVEAEELLPHSHDIQLHFKLQRLFLSLFGNQHAVLQIKQIEAQKRAFIYWKLEMKIA</sequence>
<accession>A0A9E7F630</accession>